<dbReference type="Proteomes" id="UP000663193">
    <property type="component" value="Chromosome 3"/>
</dbReference>
<dbReference type="AlphaFoldDB" id="A0A7U2EUG4"/>
<name>A0A7U2EUG4_PHANO</name>
<keyword evidence="2" id="KW-1185">Reference proteome</keyword>
<proteinExistence type="predicted"/>
<accession>A0A7U2EUG4</accession>
<sequence length="86" mass="9560">MRWLPCIKHTLGAWHAGWLGEGVPEEAETGNWAAASGNLPRSETRPVYGRVCCGEACKMSASIKRIHYPGNRGIVTDYFVDPFPWV</sequence>
<dbReference type="VEuPathDB" id="FungiDB:JI435_403590"/>
<reference evidence="2" key="1">
    <citation type="journal article" date="2021" name="BMC Genomics">
        <title>Chromosome-level genome assembly and manually-curated proteome of model necrotroph Parastagonospora nodorum Sn15 reveals a genome-wide trove of candidate effector homologs, and redundancy of virulence-related functions within an accessory chromosome.</title>
        <authorList>
            <person name="Bertazzoni S."/>
            <person name="Jones D.A.B."/>
            <person name="Phan H.T."/>
            <person name="Tan K.-C."/>
            <person name="Hane J.K."/>
        </authorList>
    </citation>
    <scope>NUCLEOTIDE SEQUENCE [LARGE SCALE GENOMIC DNA]</scope>
    <source>
        <strain evidence="2">SN15 / ATCC MYA-4574 / FGSC 10173)</strain>
    </source>
</reference>
<evidence type="ECO:0000313" key="2">
    <source>
        <dbReference type="Proteomes" id="UP000663193"/>
    </source>
</evidence>
<protein>
    <submittedName>
        <fullName evidence="1">Uncharacterized protein</fullName>
    </submittedName>
</protein>
<dbReference type="EMBL" id="CP069025">
    <property type="protein sequence ID" value="QRC93311.1"/>
    <property type="molecule type" value="Genomic_DNA"/>
</dbReference>
<evidence type="ECO:0000313" key="1">
    <source>
        <dbReference type="EMBL" id="QRC93311.1"/>
    </source>
</evidence>
<gene>
    <name evidence="1" type="ORF">JI435_403590</name>
</gene>
<organism evidence="1 2">
    <name type="scientific">Phaeosphaeria nodorum (strain SN15 / ATCC MYA-4574 / FGSC 10173)</name>
    <name type="common">Glume blotch fungus</name>
    <name type="synonym">Parastagonospora nodorum</name>
    <dbReference type="NCBI Taxonomy" id="321614"/>
    <lineage>
        <taxon>Eukaryota</taxon>
        <taxon>Fungi</taxon>
        <taxon>Dikarya</taxon>
        <taxon>Ascomycota</taxon>
        <taxon>Pezizomycotina</taxon>
        <taxon>Dothideomycetes</taxon>
        <taxon>Pleosporomycetidae</taxon>
        <taxon>Pleosporales</taxon>
        <taxon>Pleosporineae</taxon>
        <taxon>Phaeosphaeriaceae</taxon>
        <taxon>Parastagonospora</taxon>
    </lineage>
</organism>